<reference evidence="12 13" key="1">
    <citation type="journal article" date="2018" name="IMA Fungus">
        <title>IMA Genome-F 9: Draft genome sequence of Annulohypoxylon stygium, Aspergillus mulundensis, Berkeleyomyces basicola (syn. Thielaviopsis basicola), Ceratocystis smalleyi, two Cercospora beticola strains, Coleophoma cylindrospora, Fusarium fracticaudum, Phialophora cf. hyalina, and Morchella septimelata.</title>
        <authorList>
            <person name="Wingfield B.D."/>
            <person name="Bills G.F."/>
            <person name="Dong Y."/>
            <person name="Huang W."/>
            <person name="Nel W.J."/>
            <person name="Swalarsk-Parry B.S."/>
            <person name="Vaghefi N."/>
            <person name="Wilken P.M."/>
            <person name="An Z."/>
            <person name="de Beer Z.W."/>
            <person name="De Vos L."/>
            <person name="Chen L."/>
            <person name="Duong T.A."/>
            <person name="Gao Y."/>
            <person name="Hammerbacher A."/>
            <person name="Kikkert J.R."/>
            <person name="Li Y."/>
            <person name="Li H."/>
            <person name="Li K."/>
            <person name="Li Q."/>
            <person name="Liu X."/>
            <person name="Ma X."/>
            <person name="Naidoo K."/>
            <person name="Pethybridge S.J."/>
            <person name="Sun J."/>
            <person name="Steenkamp E.T."/>
            <person name="van der Nest M.A."/>
            <person name="van Wyk S."/>
            <person name="Wingfield M.J."/>
            <person name="Xiong C."/>
            <person name="Yue Q."/>
            <person name="Zhang X."/>
        </authorList>
    </citation>
    <scope>NUCLEOTIDE SEQUENCE [LARGE SCALE GENOMIC DNA]</scope>
    <source>
        <strain evidence="12 13">DSM 5745</strain>
    </source>
</reference>
<evidence type="ECO:0000259" key="11">
    <source>
        <dbReference type="Pfam" id="PF02230"/>
    </source>
</evidence>
<dbReference type="GO" id="GO:0052689">
    <property type="term" value="F:carboxylic ester hydrolase activity"/>
    <property type="evidence" value="ECO:0007669"/>
    <property type="project" value="UniProtKB-KW"/>
</dbReference>
<dbReference type="InterPro" id="IPR050565">
    <property type="entry name" value="LYPA1-2/EST-like"/>
</dbReference>
<keyword evidence="13" id="KW-1185">Reference proteome</keyword>
<evidence type="ECO:0000256" key="10">
    <source>
        <dbReference type="SAM" id="MobiDB-lite"/>
    </source>
</evidence>
<evidence type="ECO:0000256" key="2">
    <source>
        <dbReference type="ARBA" id="ARBA00012423"/>
    </source>
</evidence>
<evidence type="ECO:0000256" key="1">
    <source>
        <dbReference type="ARBA" id="ARBA00006499"/>
    </source>
</evidence>
<dbReference type="GO" id="GO:0006631">
    <property type="term" value="P:fatty acid metabolic process"/>
    <property type="evidence" value="ECO:0007669"/>
    <property type="project" value="UniProtKB-KW"/>
</dbReference>
<dbReference type="RefSeq" id="XP_026608601.1">
    <property type="nucleotide sequence ID" value="XM_026742756.1"/>
</dbReference>
<dbReference type="PANTHER" id="PTHR10655:SF17">
    <property type="entry name" value="LYSOPHOSPHOLIPASE-LIKE PROTEIN 1"/>
    <property type="match status" value="1"/>
</dbReference>
<evidence type="ECO:0000256" key="6">
    <source>
        <dbReference type="ARBA" id="ARBA00022832"/>
    </source>
</evidence>
<feature type="region of interest" description="Disordered" evidence="10">
    <location>
        <begin position="195"/>
        <end position="215"/>
    </location>
</feature>
<gene>
    <name evidence="12" type="ORF">DSM5745_00740</name>
</gene>
<dbReference type="EC" id="3.1.2.22" evidence="2"/>
<accession>A0A3D8T5X6</accession>
<name>A0A3D8T5X6_9EURO</name>
<evidence type="ECO:0000256" key="3">
    <source>
        <dbReference type="ARBA" id="ARBA00014923"/>
    </source>
</evidence>
<feature type="domain" description="Phospholipase/carboxylesterase/thioesterase" evidence="11">
    <location>
        <begin position="22"/>
        <end position="188"/>
    </location>
</feature>
<dbReference type="SUPFAM" id="SSF53474">
    <property type="entry name" value="alpha/beta-Hydrolases"/>
    <property type="match status" value="1"/>
</dbReference>
<protein>
    <recommendedName>
        <fullName evidence="3">Acyl-protein thioesterase 1</fullName>
        <ecNumber evidence="2">3.1.2.22</ecNumber>
    </recommendedName>
    <alternativeName>
        <fullName evidence="8">Palmitoyl-protein hydrolase</fullName>
    </alternativeName>
</protein>
<evidence type="ECO:0000256" key="4">
    <source>
        <dbReference type="ARBA" id="ARBA00022487"/>
    </source>
</evidence>
<dbReference type="InterPro" id="IPR003140">
    <property type="entry name" value="PLipase/COase/thioEstase"/>
</dbReference>
<evidence type="ECO:0000256" key="7">
    <source>
        <dbReference type="ARBA" id="ARBA00029392"/>
    </source>
</evidence>
<evidence type="ECO:0000256" key="5">
    <source>
        <dbReference type="ARBA" id="ARBA00022801"/>
    </source>
</evidence>
<comment type="similarity">
    <text evidence="1">Belongs to the AB hydrolase superfamily. AB hydrolase 2 family.</text>
</comment>
<dbReference type="STRING" id="1810919.A0A3D8T5X6"/>
<keyword evidence="4" id="KW-0719">Serine esterase</keyword>
<sequence>MPPASTPSPKSIGREYPTPLTIPPLTSHTHTLILLHGRGSNATLFGHEFLASTALASRLPTTKFIFPTAAKRRAILFNRTPIDQWFDNWSLDEPNYRSEIQIEGLQETAGFLRTLIEEEARVLEAANNLSRGDGYGRIVVGGLSQGCAASVFSMLGGFAGDTEPGQVDWRCLGGFVGMSGWLPFDGEISGLLKMQEGADPGDDDPFARDSDGAEPPVHVQTVNHVREILDLPPLSKGNNSEDALFVPHLTVPVFLGHGSADAKVSVKLGERMASILADGLGMDVTWKIYEEFGHWYKMPDEINDIVLFLKDNVGFHVEQA</sequence>
<keyword evidence="5" id="KW-0378">Hydrolase</keyword>
<dbReference type="GeneID" id="38111110"/>
<dbReference type="Pfam" id="PF02230">
    <property type="entry name" value="Abhydrolase_2"/>
    <property type="match status" value="1"/>
</dbReference>
<dbReference type="PANTHER" id="PTHR10655">
    <property type="entry name" value="LYSOPHOSPHOLIPASE-RELATED"/>
    <property type="match status" value="1"/>
</dbReference>
<evidence type="ECO:0000313" key="13">
    <source>
        <dbReference type="Proteomes" id="UP000256690"/>
    </source>
</evidence>
<dbReference type="GO" id="GO:0005737">
    <property type="term" value="C:cytoplasm"/>
    <property type="evidence" value="ECO:0007669"/>
    <property type="project" value="TreeGrafter"/>
</dbReference>
<dbReference type="Gene3D" id="3.40.50.1820">
    <property type="entry name" value="alpha/beta hydrolase"/>
    <property type="match status" value="1"/>
</dbReference>
<dbReference type="Proteomes" id="UP000256690">
    <property type="component" value="Unassembled WGS sequence"/>
</dbReference>
<comment type="function">
    <text evidence="7">Hydrolyzes fatty acids from S-acylated cysteine residues in proteins with a strong preference for palmitoylated G-alpha proteins over other acyl substrates. Mediates the deacylation of G-alpha proteins such as GPA1 in vivo, but has weak or no activity toward palmitoylated Ras proteins. Has weak lysophospholipase activity in vitro; however such activity may not exist in vivo.</text>
</comment>
<dbReference type="GO" id="GO:0008474">
    <property type="term" value="F:palmitoyl-(protein) hydrolase activity"/>
    <property type="evidence" value="ECO:0007669"/>
    <property type="project" value="UniProtKB-EC"/>
</dbReference>
<comment type="catalytic activity">
    <reaction evidence="9">
        <text>S-hexadecanoyl-L-cysteinyl-[protein] + H2O = L-cysteinyl-[protein] + hexadecanoate + H(+)</text>
        <dbReference type="Rhea" id="RHEA:19233"/>
        <dbReference type="Rhea" id="RHEA-COMP:10131"/>
        <dbReference type="Rhea" id="RHEA-COMP:11032"/>
        <dbReference type="ChEBI" id="CHEBI:7896"/>
        <dbReference type="ChEBI" id="CHEBI:15377"/>
        <dbReference type="ChEBI" id="CHEBI:15378"/>
        <dbReference type="ChEBI" id="CHEBI:29950"/>
        <dbReference type="ChEBI" id="CHEBI:74151"/>
        <dbReference type="EC" id="3.1.2.22"/>
    </reaction>
</comment>
<evidence type="ECO:0000256" key="8">
    <source>
        <dbReference type="ARBA" id="ARBA00031195"/>
    </source>
</evidence>
<organism evidence="12 13">
    <name type="scientific">Aspergillus mulundensis</name>
    <dbReference type="NCBI Taxonomy" id="1810919"/>
    <lineage>
        <taxon>Eukaryota</taxon>
        <taxon>Fungi</taxon>
        <taxon>Dikarya</taxon>
        <taxon>Ascomycota</taxon>
        <taxon>Pezizomycotina</taxon>
        <taxon>Eurotiomycetes</taxon>
        <taxon>Eurotiomycetidae</taxon>
        <taxon>Eurotiales</taxon>
        <taxon>Aspergillaceae</taxon>
        <taxon>Aspergillus</taxon>
        <taxon>Aspergillus subgen. Nidulantes</taxon>
    </lineage>
</organism>
<keyword evidence="6" id="KW-0276">Fatty acid metabolism</keyword>
<keyword evidence="6" id="KW-0443">Lipid metabolism</keyword>
<dbReference type="AlphaFoldDB" id="A0A3D8T5X6"/>
<dbReference type="InterPro" id="IPR029058">
    <property type="entry name" value="AB_hydrolase_fold"/>
</dbReference>
<dbReference type="EMBL" id="PVWQ01000001">
    <property type="protein sequence ID" value="RDW93418.1"/>
    <property type="molecule type" value="Genomic_DNA"/>
</dbReference>
<evidence type="ECO:0000313" key="12">
    <source>
        <dbReference type="EMBL" id="RDW93418.1"/>
    </source>
</evidence>
<comment type="caution">
    <text evidence="12">The sequence shown here is derived from an EMBL/GenBank/DDBJ whole genome shotgun (WGS) entry which is preliminary data.</text>
</comment>
<evidence type="ECO:0000256" key="9">
    <source>
        <dbReference type="ARBA" id="ARBA00047337"/>
    </source>
</evidence>
<proteinExistence type="inferred from homology"/>
<dbReference type="OrthoDB" id="2418081at2759"/>